<dbReference type="RefSeq" id="WP_201672678.1">
    <property type="nucleotide sequence ID" value="NZ_JAEQNE010000001.1"/>
</dbReference>
<proteinExistence type="predicted"/>
<organism evidence="1 2">
    <name type="scientific">Ramlibacter monticola</name>
    <dbReference type="NCBI Taxonomy" id="1926872"/>
    <lineage>
        <taxon>Bacteria</taxon>
        <taxon>Pseudomonadati</taxon>
        <taxon>Pseudomonadota</taxon>
        <taxon>Betaproteobacteria</taxon>
        <taxon>Burkholderiales</taxon>
        <taxon>Comamonadaceae</taxon>
        <taxon>Ramlibacter</taxon>
    </lineage>
</organism>
<evidence type="ECO:0000313" key="1">
    <source>
        <dbReference type="EMBL" id="MBL0390104.1"/>
    </source>
</evidence>
<accession>A0A936YWZ0</accession>
<dbReference type="PANTHER" id="PTHR10443:SF12">
    <property type="entry name" value="DIPEPTIDASE"/>
    <property type="match status" value="1"/>
</dbReference>
<comment type="caution">
    <text evidence="1">The sequence shown here is derived from an EMBL/GenBank/DDBJ whole genome shotgun (WGS) entry which is preliminary data.</text>
</comment>
<dbReference type="GO" id="GO:0070573">
    <property type="term" value="F:metallodipeptidase activity"/>
    <property type="evidence" value="ECO:0007669"/>
    <property type="project" value="InterPro"/>
</dbReference>
<dbReference type="EMBL" id="JAEQNE010000001">
    <property type="protein sequence ID" value="MBL0390104.1"/>
    <property type="molecule type" value="Genomic_DNA"/>
</dbReference>
<evidence type="ECO:0000313" key="2">
    <source>
        <dbReference type="Proteomes" id="UP000599109"/>
    </source>
</evidence>
<reference evidence="1 2" key="1">
    <citation type="journal article" date="2017" name="Int. J. Syst. Evol. Microbiol.">
        <title>Ramlibacter monticola sp. nov., isolated from forest soil.</title>
        <authorList>
            <person name="Chaudhary D.K."/>
            <person name="Kim J."/>
        </authorList>
    </citation>
    <scope>NUCLEOTIDE SEQUENCE [LARGE SCALE GENOMIC DNA]</scope>
    <source>
        <strain evidence="1 2">KACC 19175</strain>
    </source>
</reference>
<keyword evidence="2" id="KW-1185">Reference proteome</keyword>
<sequence length="321" mass="35268">MHSHYGMFLPRLFGNDLARHMSDHGVTLLAWAIVDDRKWISAGQGPLRQVGEPRPGELWAYWNQLRTEYEANLQKWKLQVARTPADIDAALSGAPRVLLACESANFLEGQPERLQEAHGLGVRQLQLVHYIRSPLGDHQTAEPTHNGLSAVGARVVAECKRLGILLDLAHDTASLVDAALDESSAPMIWSHSWISPQGGTYGDPGYIARSLAEAQARKITARGGVVGLWCLRQGNDPRYPVNSKASYADEIMRMCDLVGPQHVGFGTDMEGVWPNRMMNDYGDLHDVVENLLKRGLPEATLHGVFIGNYARALRNAVAAAA</sequence>
<dbReference type="Gene3D" id="3.20.20.140">
    <property type="entry name" value="Metal-dependent hydrolases"/>
    <property type="match status" value="1"/>
</dbReference>
<dbReference type="PANTHER" id="PTHR10443">
    <property type="entry name" value="MICROSOMAL DIPEPTIDASE"/>
    <property type="match status" value="1"/>
</dbReference>
<gene>
    <name evidence="1" type="ORF">JJ685_03000</name>
</gene>
<protein>
    <submittedName>
        <fullName evidence="1">Membrane dipeptidase</fullName>
    </submittedName>
</protein>
<dbReference type="InterPro" id="IPR008257">
    <property type="entry name" value="Pept_M19"/>
</dbReference>
<dbReference type="Pfam" id="PF01244">
    <property type="entry name" value="Peptidase_M19"/>
    <property type="match status" value="1"/>
</dbReference>
<dbReference type="Proteomes" id="UP000599109">
    <property type="component" value="Unassembled WGS sequence"/>
</dbReference>
<name>A0A936YWZ0_9BURK</name>
<dbReference type="AlphaFoldDB" id="A0A936YWZ0"/>
<dbReference type="SUPFAM" id="SSF51556">
    <property type="entry name" value="Metallo-dependent hydrolases"/>
    <property type="match status" value="1"/>
</dbReference>
<dbReference type="InterPro" id="IPR032466">
    <property type="entry name" value="Metal_Hydrolase"/>
</dbReference>
<dbReference type="GO" id="GO:0006508">
    <property type="term" value="P:proteolysis"/>
    <property type="evidence" value="ECO:0007669"/>
    <property type="project" value="InterPro"/>
</dbReference>
<dbReference type="PROSITE" id="PS51365">
    <property type="entry name" value="RENAL_DIPEPTIDASE_2"/>
    <property type="match status" value="1"/>
</dbReference>